<accession>A0A1B0F9S4</accession>
<dbReference type="VEuPathDB" id="VectorBase:GMOY000241"/>
<dbReference type="EMBL" id="CCAG010022505">
    <property type="status" value="NOT_ANNOTATED_CDS"/>
    <property type="molecule type" value="Genomic_DNA"/>
</dbReference>
<dbReference type="PhylomeDB" id="A0A1B0F9S4"/>
<dbReference type="Proteomes" id="UP000092444">
    <property type="component" value="Unassembled WGS sequence"/>
</dbReference>
<dbReference type="AlphaFoldDB" id="A0A1B0F9S4"/>
<protein>
    <submittedName>
        <fullName evidence="1">Uncharacterized protein</fullName>
    </submittedName>
</protein>
<evidence type="ECO:0000313" key="1">
    <source>
        <dbReference type="EnsemblMetazoa" id="GMOY000241-PA"/>
    </source>
</evidence>
<keyword evidence="2" id="KW-1185">Reference proteome</keyword>
<evidence type="ECO:0000313" key="2">
    <source>
        <dbReference type="Proteomes" id="UP000092444"/>
    </source>
</evidence>
<dbReference type="EnsemblMetazoa" id="GMOY000241-RA">
    <property type="protein sequence ID" value="GMOY000241-PA"/>
    <property type="gene ID" value="GMOY000241"/>
</dbReference>
<name>A0A1B0F9S4_GLOMM</name>
<reference evidence="1" key="1">
    <citation type="submission" date="2020-05" db="UniProtKB">
        <authorList>
            <consortium name="EnsemblMetazoa"/>
        </authorList>
    </citation>
    <scope>IDENTIFICATION</scope>
    <source>
        <strain evidence="1">Yale</strain>
    </source>
</reference>
<sequence length="167" mass="19622">MQDDRILISQNPDRYFAVSFDLQKALPYPKLSVFIAHYRRNITQQHAIAYSGMCTEKNRNFKLALMWVKVAQSPKKGVEIIDLNFLYSGHSYLPNDADFGTIDHTIIEQHRKYKKFILHDTKQADFVSIKLIEVAILSRRKNINGEEVNWLKICWIRVLKDFHLGKK</sequence>
<proteinExistence type="predicted"/>
<organism evidence="1 2">
    <name type="scientific">Glossina morsitans morsitans</name>
    <name type="common">Savannah tsetse fly</name>
    <dbReference type="NCBI Taxonomy" id="37546"/>
    <lineage>
        <taxon>Eukaryota</taxon>
        <taxon>Metazoa</taxon>
        <taxon>Ecdysozoa</taxon>
        <taxon>Arthropoda</taxon>
        <taxon>Hexapoda</taxon>
        <taxon>Insecta</taxon>
        <taxon>Pterygota</taxon>
        <taxon>Neoptera</taxon>
        <taxon>Endopterygota</taxon>
        <taxon>Diptera</taxon>
        <taxon>Brachycera</taxon>
        <taxon>Muscomorpha</taxon>
        <taxon>Hippoboscoidea</taxon>
        <taxon>Glossinidae</taxon>
        <taxon>Glossina</taxon>
    </lineage>
</organism>